<reference evidence="1" key="1">
    <citation type="submission" date="2022-12" db="EMBL/GenBank/DDBJ databases">
        <title>Genome Sequence of Lasiodiplodia mahajangana.</title>
        <authorList>
            <person name="Buettner E."/>
        </authorList>
    </citation>
    <scope>NUCLEOTIDE SEQUENCE</scope>
    <source>
        <strain evidence="1">VT137</strain>
    </source>
</reference>
<dbReference type="Proteomes" id="UP001153332">
    <property type="component" value="Unassembled WGS sequence"/>
</dbReference>
<sequence>MTERLKKDQSVLTIVYFVSRTIYLLYFHPYANFPGPKIAAVTDAWLTGRYPWTIESALKKYGDVVRIAPNEVVFFTAQALNDIVLSGTKGKPTFIKTEHYFVFGKHAGIASERDPEVHRSVRKALSPAFSPRAIRDQDGALHRVVDAAIEKLERLGLAGKGANMSDWFDYIALDVAGLVTYGHDFENVKHEKASMLLDFFNSVSLWGTLNQTFSRFPLIYPLVFLMLPLTFARKLPWLLKEAKRVMQSRVDRYDKLEREDYMSCLVSEDKDIPDIDWLTQHANQLILGGLDPVPNLYTSGVLFLLQNPEKLEKLQEEIRGSFATYEDINDETLKYLPWLTAVINESLRLHTNGAFGMPRYSPGAMVDGHYIPKGCKVQTSIFAASHSERYWAKPRSFCPERWLPASHPDYDTTFAGDARETFKPFSAGTRSCIGQPIAGRQARLLFAKMIWRSDWELMNGDEIHWEKDLRMYSIWKRPPVVVRFTPAKHAKV</sequence>
<keyword evidence="2" id="KW-1185">Reference proteome</keyword>
<organism evidence="1 2">
    <name type="scientific">Lasiodiplodia mahajangana</name>
    <dbReference type="NCBI Taxonomy" id="1108764"/>
    <lineage>
        <taxon>Eukaryota</taxon>
        <taxon>Fungi</taxon>
        <taxon>Dikarya</taxon>
        <taxon>Ascomycota</taxon>
        <taxon>Pezizomycotina</taxon>
        <taxon>Dothideomycetes</taxon>
        <taxon>Dothideomycetes incertae sedis</taxon>
        <taxon>Botryosphaeriales</taxon>
        <taxon>Botryosphaeriaceae</taxon>
        <taxon>Lasiodiplodia</taxon>
    </lineage>
</organism>
<accession>A0ACC2JR70</accession>
<protein>
    <submittedName>
        <fullName evidence="1">Uncharacterized protein</fullName>
    </submittedName>
</protein>
<name>A0ACC2JR70_9PEZI</name>
<dbReference type="EMBL" id="JAPUUL010000612">
    <property type="protein sequence ID" value="KAJ8129975.1"/>
    <property type="molecule type" value="Genomic_DNA"/>
</dbReference>
<evidence type="ECO:0000313" key="2">
    <source>
        <dbReference type="Proteomes" id="UP001153332"/>
    </source>
</evidence>
<evidence type="ECO:0000313" key="1">
    <source>
        <dbReference type="EMBL" id="KAJ8129975.1"/>
    </source>
</evidence>
<comment type="caution">
    <text evidence="1">The sequence shown here is derived from an EMBL/GenBank/DDBJ whole genome shotgun (WGS) entry which is preliminary data.</text>
</comment>
<proteinExistence type="predicted"/>
<gene>
    <name evidence="1" type="ORF">O1611_g3652</name>
</gene>